<evidence type="ECO:0000256" key="7">
    <source>
        <dbReference type="ARBA" id="ARBA00023193"/>
    </source>
</evidence>
<feature type="compositionally biased region" description="Low complexity" evidence="9">
    <location>
        <begin position="877"/>
        <end position="887"/>
    </location>
</feature>
<keyword evidence="3" id="KW-0808">Transferase</keyword>
<feature type="region of interest" description="Disordered" evidence="9">
    <location>
        <begin position="2009"/>
        <end position="2029"/>
    </location>
</feature>
<keyword evidence="4" id="KW-0547">Nucleotide-binding</keyword>
<dbReference type="PROSITE" id="PS50011">
    <property type="entry name" value="PROTEIN_KINASE_DOM"/>
    <property type="match status" value="1"/>
</dbReference>
<evidence type="ECO:0000256" key="9">
    <source>
        <dbReference type="SAM" id="MobiDB-lite"/>
    </source>
</evidence>
<accession>A0A0G4HPY8</accession>
<evidence type="ECO:0000256" key="8">
    <source>
        <dbReference type="SAM" id="Coils"/>
    </source>
</evidence>
<keyword evidence="2" id="KW-0723">Serine/threonine-protein kinase</keyword>
<feature type="region of interest" description="Disordered" evidence="9">
    <location>
        <begin position="1192"/>
        <end position="1211"/>
    </location>
</feature>
<dbReference type="SUPFAM" id="SSF56112">
    <property type="entry name" value="Protein kinase-like (PK-like)"/>
    <property type="match status" value="1"/>
</dbReference>
<evidence type="ECO:0000313" key="11">
    <source>
        <dbReference type="EMBL" id="CEM46302.1"/>
    </source>
</evidence>
<keyword evidence="7" id="KW-0652">Protein synthesis inhibitor</keyword>
<evidence type="ECO:0000256" key="1">
    <source>
        <dbReference type="ARBA" id="ARBA00012513"/>
    </source>
</evidence>
<feature type="region of interest" description="Disordered" evidence="9">
    <location>
        <begin position="817"/>
        <end position="850"/>
    </location>
</feature>
<evidence type="ECO:0000256" key="6">
    <source>
        <dbReference type="ARBA" id="ARBA00022840"/>
    </source>
</evidence>
<gene>
    <name evidence="11" type="ORF">Cvel_1247</name>
</gene>
<feature type="compositionally biased region" description="Low complexity" evidence="9">
    <location>
        <begin position="711"/>
        <end position="724"/>
    </location>
</feature>
<proteinExistence type="predicted"/>
<dbReference type="GO" id="GO:0005737">
    <property type="term" value="C:cytoplasm"/>
    <property type="evidence" value="ECO:0007669"/>
    <property type="project" value="TreeGrafter"/>
</dbReference>
<feature type="region of interest" description="Disordered" evidence="9">
    <location>
        <begin position="862"/>
        <end position="1034"/>
    </location>
</feature>
<feature type="compositionally biased region" description="Low complexity" evidence="9">
    <location>
        <begin position="629"/>
        <end position="649"/>
    </location>
</feature>
<dbReference type="EC" id="2.7.11.1" evidence="1"/>
<feature type="region of interest" description="Disordered" evidence="9">
    <location>
        <begin position="700"/>
        <end position="731"/>
    </location>
</feature>
<keyword evidence="6" id="KW-0067">ATP-binding</keyword>
<dbReference type="SMART" id="SM00220">
    <property type="entry name" value="S_TKc"/>
    <property type="match status" value="1"/>
</dbReference>
<dbReference type="CDD" id="cd00180">
    <property type="entry name" value="PKc"/>
    <property type="match status" value="1"/>
</dbReference>
<evidence type="ECO:0000256" key="2">
    <source>
        <dbReference type="ARBA" id="ARBA00022527"/>
    </source>
</evidence>
<dbReference type="Gene3D" id="1.10.510.10">
    <property type="entry name" value="Transferase(Phosphotransferase) domain 1"/>
    <property type="match status" value="1"/>
</dbReference>
<evidence type="ECO:0000256" key="4">
    <source>
        <dbReference type="ARBA" id="ARBA00022741"/>
    </source>
</evidence>
<dbReference type="Gene3D" id="1.20.120.1750">
    <property type="match status" value="1"/>
</dbReference>
<feature type="compositionally biased region" description="Polar residues" evidence="9">
    <location>
        <begin position="653"/>
        <end position="666"/>
    </location>
</feature>
<evidence type="ECO:0000256" key="3">
    <source>
        <dbReference type="ARBA" id="ARBA00022679"/>
    </source>
</evidence>
<evidence type="ECO:0000256" key="5">
    <source>
        <dbReference type="ARBA" id="ARBA00022777"/>
    </source>
</evidence>
<dbReference type="GO" id="GO:0004694">
    <property type="term" value="F:eukaryotic translation initiation factor 2alpha kinase activity"/>
    <property type="evidence" value="ECO:0007669"/>
    <property type="project" value="TreeGrafter"/>
</dbReference>
<keyword evidence="5" id="KW-0418">Kinase</keyword>
<dbReference type="GO" id="GO:0017148">
    <property type="term" value="P:negative regulation of translation"/>
    <property type="evidence" value="ECO:0007669"/>
    <property type="project" value="UniProtKB-KW"/>
</dbReference>
<protein>
    <recommendedName>
        <fullName evidence="1">non-specific serine/threonine protein kinase</fullName>
        <ecNumber evidence="1">2.7.11.1</ecNumber>
    </recommendedName>
</protein>
<keyword evidence="8" id="KW-0175">Coiled coil</keyword>
<feature type="compositionally biased region" description="Polar residues" evidence="9">
    <location>
        <begin position="575"/>
        <end position="594"/>
    </location>
</feature>
<dbReference type="GO" id="GO:0005634">
    <property type="term" value="C:nucleus"/>
    <property type="evidence" value="ECO:0007669"/>
    <property type="project" value="TreeGrafter"/>
</dbReference>
<dbReference type="EMBL" id="CDMZ01003417">
    <property type="protein sequence ID" value="CEM46302.1"/>
    <property type="molecule type" value="Genomic_DNA"/>
</dbReference>
<dbReference type="PANTHER" id="PTHR11042:SF160">
    <property type="entry name" value="EUKARYOTIC TRANSLATION INITIATION FACTOR 2-ALPHA KINASE 1"/>
    <property type="match status" value="1"/>
</dbReference>
<feature type="region of interest" description="Disordered" evidence="9">
    <location>
        <begin position="570"/>
        <end position="671"/>
    </location>
</feature>
<dbReference type="PANTHER" id="PTHR11042">
    <property type="entry name" value="EUKARYOTIC TRANSLATION INITIATION FACTOR 2-ALPHA KINASE EIF2-ALPHA KINASE -RELATED"/>
    <property type="match status" value="1"/>
</dbReference>
<dbReference type="VEuPathDB" id="CryptoDB:Cvel_1247"/>
<feature type="coiled-coil region" evidence="8">
    <location>
        <begin position="1457"/>
        <end position="1510"/>
    </location>
</feature>
<dbReference type="GO" id="GO:0005524">
    <property type="term" value="F:ATP binding"/>
    <property type="evidence" value="ECO:0007669"/>
    <property type="project" value="UniProtKB-KW"/>
</dbReference>
<dbReference type="InterPro" id="IPR050339">
    <property type="entry name" value="CC_SR_Kinase"/>
</dbReference>
<organism evidence="11">
    <name type="scientific">Chromera velia CCMP2878</name>
    <dbReference type="NCBI Taxonomy" id="1169474"/>
    <lineage>
        <taxon>Eukaryota</taxon>
        <taxon>Sar</taxon>
        <taxon>Alveolata</taxon>
        <taxon>Colpodellida</taxon>
        <taxon>Chromeraceae</taxon>
        <taxon>Chromera</taxon>
    </lineage>
</organism>
<feature type="region of interest" description="Disordered" evidence="9">
    <location>
        <begin position="760"/>
        <end position="805"/>
    </location>
</feature>
<name>A0A0G4HPY8_9ALVE</name>
<dbReference type="InterPro" id="IPR011009">
    <property type="entry name" value="Kinase-like_dom_sf"/>
</dbReference>
<reference evidence="11" key="1">
    <citation type="submission" date="2014-11" db="EMBL/GenBank/DDBJ databases">
        <authorList>
            <person name="Otto D Thomas"/>
            <person name="Naeem Raeece"/>
        </authorList>
    </citation>
    <scope>NUCLEOTIDE SEQUENCE</scope>
</reference>
<feature type="compositionally biased region" description="Gly residues" evidence="9">
    <location>
        <begin position="939"/>
        <end position="949"/>
    </location>
</feature>
<dbReference type="Pfam" id="PF00069">
    <property type="entry name" value="Pkinase"/>
    <property type="match status" value="1"/>
</dbReference>
<feature type="compositionally biased region" description="Low complexity" evidence="9">
    <location>
        <begin position="827"/>
        <end position="846"/>
    </location>
</feature>
<feature type="domain" description="Protein kinase" evidence="10">
    <location>
        <begin position="1570"/>
        <end position="1938"/>
    </location>
</feature>
<sequence length="2067" mass="220795">MGERPGGKATVKFHHGCDLIGAPNSRLVRISGKGNSTPETAVCLSNEKDVLLVPYAATLRCFRAAEVFLHLHGERCKEPKGPREHLETTLGGDTLRPSAEIQLGPDPLGALLQQGVLRSVKEGLRVMQMRLRGDHEVVAVAAEAAVYTGIGEREVNVDRASRGESAVFLLSVQIGTVTLIRKVDVAFGLQPLTDLVFCGLQRLVMLGNFGCMLSSESWPTPASMKDISQLSTRGFLRGNNIACVCAPRSWSACVGAEFILGGGPEGALSIVCWTSQGAVQNARQSEVRVPNLRGNFVALEALPSTRAYTMFAVSSDNSQFFGVLDCVGSLKAVIFRLELRQQNGEMQCVFLSSQIVAEKVYSPAWAPPLGQQRQTQRQTPPRFFLEFVPEWNLFILSSGYQSTVDVILIETDGALGTQLALASRVQGKDATSRGACRGFCLFRSLLPQHELPTFEQTGKNGPVLKGPPMLLVAGSDGVMCTEYLEKTQFEPVLFGGVSVGRLEPKERLSTLLDFPIASQPNQAPHWAAKQAQPFLNMNANVPQQFPPSASAPAHFPPVFFAPAALNGLQGPAPSNVPQNPFQPAFSVPQSNNMPVSPWGATKGPTGHFQLGSGLAARPDAATVDGSRLQSQPSSSSTSSSSTGPAAAGGERAQSFTGTQGPSSSARNPAGSVLFGAGLRTGENIGVPKSVAAPKNVGVPKSVAAPKNVGVPKSAAAPSSSPKAPLFGGAAPSEVTASSTGCAAASKAAAGLIFCPKATAPPEVRSTTSGVSSGDPEVAAAPKCPQASFFPPNGATPPDARTNTGVSSVASKVAAAAAKGPSPFLSSPKAAAPTEARTATPEVAPTRSGTSGFFRGLFSPKAAAPSQDVPLLPTWADLRPSNSSNSSAPMPPPPRLSPVTQSFSNPRGSADSMAAPPRSAPVTQSLSNARAGPEGSPVPKGGGFLGGSGLFGNLFPGPPPPKATERPKQVGLSKSRPKSGRAKITPHPSLDPGGRDAPKGTLWLGKPKGWGLFGPSGALPPSSRPSGVADSQVSPCESDVWEWVSGDSGRTSPVGGAIGAVGGALGVGLHPQEKPRETRMCPRIEEVQELGVRLSSLRSASPEGGEASSSSASVPVKANRVLSGVPPIEWQGVVEYLKEFRRVAEGNEEGGLYGQFLKLAEGIPEALGGVEKALESATAFSEEQQRIKRCVEQANEQEAENGKQGESPVSVDDVVERDRQRAKAAAEIDNSLPSAKKSLDNLDAFLNSQGEALRLEHLQECLMKLEDSVPQSAKAALPEPHFSLDHKPLWSLCEAACSREEKWGEGRKTGIDQVREASDMSMRKLRDSFIAIVGDACKGGSMEEGGTTVDDLCDAFNSAVSAVDAEVLLHEQMEKMQDFDSGEVFAQILAAGREVVRRVQSVVLPGDRLRVAVKDAERAAQRLHEGISLEGSKACEGEGGESGRVRRLDDLRSQLEGLVGLQKELAKDERKIGRLLENAREEEGPSQEEEIERLEKELKRVQEDAQTKNLGPHIARLRAQLLGLASLHFPELLWEGDPFLSSVRLHVKEVAHAALQAAGVLIQGRNRRRDFMEERVISDASPREGRLARLSECRDRKGVWWVLKRYVIGEEDPGAAASRHFYRQAAMLHDLQHSHLVPVVAVWQEGVYGFVQMPRYPGGDLAAWMERRPAEGGRDSGESLRIAEDILLGLAFLHGKEKVHCDVKPSNVFITERGRAVLGDFDGVKDLRGSGGAPGSVASDATVVHVTSKYLAPEHRRRDSAPFLPSSDVFSAGMVLSELLGGGVLDGPRAATAERLTLSMQAEDPTERPTAAALLQSDLFSPEIAETAQCIACREVILRSRGVSCGDAARHFMCCDCINGHVSALARVDNEYADVRARFKGGDCKVLCAQGGCPSPPFSISDLAVYLLPEVMELLEKARREAAEERVRSDLEAEFQRRLRVALVEEGAQKKVREIIDDVLTLKCPGCHQAFIDYDGCAALACSRCPCKFCGYCLRDCGNDAHPHVRHCPSDTSRSGLFPSRPNWERAQRERQRRTVQQIVNSLSREEKTKVLQHLQPLLNERRIRIHI</sequence>
<dbReference type="InterPro" id="IPR000719">
    <property type="entry name" value="Prot_kinase_dom"/>
</dbReference>
<evidence type="ECO:0000259" key="10">
    <source>
        <dbReference type="PROSITE" id="PS50011"/>
    </source>
</evidence>